<dbReference type="GO" id="GO:0003676">
    <property type="term" value="F:nucleic acid binding"/>
    <property type="evidence" value="ECO:0007669"/>
    <property type="project" value="InterPro"/>
</dbReference>
<dbReference type="InterPro" id="IPR011545">
    <property type="entry name" value="DEAD/DEAH_box_helicase_dom"/>
</dbReference>
<comment type="caution">
    <text evidence="2">The sequence shown here is derived from an EMBL/GenBank/DDBJ whole genome shotgun (WGS) entry which is preliminary data.</text>
</comment>
<dbReference type="Pfam" id="PF00270">
    <property type="entry name" value="DEAD"/>
    <property type="match status" value="1"/>
</dbReference>
<name>A0AAV9ZTU1_9AGAR</name>
<feature type="domain" description="DEAD/DEAH-box helicase" evidence="1">
    <location>
        <begin position="48"/>
        <end position="151"/>
    </location>
</feature>
<dbReference type="SUPFAM" id="SSF52540">
    <property type="entry name" value="P-loop containing nucleoside triphosphate hydrolases"/>
    <property type="match status" value="1"/>
</dbReference>
<dbReference type="Proteomes" id="UP001362999">
    <property type="component" value="Unassembled WGS sequence"/>
</dbReference>
<feature type="non-terminal residue" evidence="2">
    <location>
        <position position="159"/>
    </location>
</feature>
<dbReference type="InterPro" id="IPR027417">
    <property type="entry name" value="P-loop_NTPase"/>
</dbReference>
<dbReference type="Gene3D" id="3.40.50.300">
    <property type="entry name" value="P-loop containing nucleotide triphosphate hydrolases"/>
    <property type="match status" value="1"/>
</dbReference>
<keyword evidence="3" id="KW-1185">Reference proteome</keyword>
<dbReference type="GO" id="GO:0005524">
    <property type="term" value="F:ATP binding"/>
    <property type="evidence" value="ECO:0007669"/>
    <property type="project" value="InterPro"/>
</dbReference>
<evidence type="ECO:0000313" key="3">
    <source>
        <dbReference type="Proteomes" id="UP001362999"/>
    </source>
</evidence>
<proteinExistence type="predicted"/>
<dbReference type="EMBL" id="JAWWNJ010000111">
    <property type="protein sequence ID" value="KAK6992374.1"/>
    <property type="molecule type" value="Genomic_DNA"/>
</dbReference>
<sequence>MPDPFTWSSPVGLELVKSILKDTSFPHTPHDDQLEGVCKSLDRVHLPVTPTTGSGKTGYYVIYILVILAAVARPELCPSAKFPKNPCLLVICPTTPLQLEMANTMRGFGLNALALNSDTRLDALPLRNEELWVTARTRPNVILTGPEQLSRSEFEKSSR</sequence>
<gene>
    <name evidence="2" type="ORF">R3P38DRAFT_2387545</name>
</gene>
<accession>A0AAV9ZTU1</accession>
<reference evidence="2 3" key="1">
    <citation type="journal article" date="2024" name="J Genomics">
        <title>Draft genome sequencing and assembly of Favolaschia claudopus CIRM-BRFM 2984 isolated from oak limbs.</title>
        <authorList>
            <person name="Navarro D."/>
            <person name="Drula E."/>
            <person name="Chaduli D."/>
            <person name="Cazenave R."/>
            <person name="Ahrendt S."/>
            <person name="Wang J."/>
            <person name="Lipzen A."/>
            <person name="Daum C."/>
            <person name="Barry K."/>
            <person name="Grigoriev I.V."/>
            <person name="Favel A."/>
            <person name="Rosso M.N."/>
            <person name="Martin F."/>
        </authorList>
    </citation>
    <scope>NUCLEOTIDE SEQUENCE [LARGE SCALE GENOMIC DNA]</scope>
    <source>
        <strain evidence="2 3">CIRM-BRFM 2984</strain>
    </source>
</reference>
<dbReference type="AlphaFoldDB" id="A0AAV9ZTU1"/>
<protein>
    <recommendedName>
        <fullName evidence="1">DEAD/DEAH-box helicase domain-containing protein</fullName>
    </recommendedName>
</protein>
<evidence type="ECO:0000313" key="2">
    <source>
        <dbReference type="EMBL" id="KAK6992374.1"/>
    </source>
</evidence>
<evidence type="ECO:0000259" key="1">
    <source>
        <dbReference type="Pfam" id="PF00270"/>
    </source>
</evidence>
<organism evidence="2 3">
    <name type="scientific">Favolaschia claudopus</name>
    <dbReference type="NCBI Taxonomy" id="2862362"/>
    <lineage>
        <taxon>Eukaryota</taxon>
        <taxon>Fungi</taxon>
        <taxon>Dikarya</taxon>
        <taxon>Basidiomycota</taxon>
        <taxon>Agaricomycotina</taxon>
        <taxon>Agaricomycetes</taxon>
        <taxon>Agaricomycetidae</taxon>
        <taxon>Agaricales</taxon>
        <taxon>Marasmiineae</taxon>
        <taxon>Mycenaceae</taxon>
        <taxon>Favolaschia</taxon>
    </lineage>
</organism>